<dbReference type="GO" id="GO:0016818">
    <property type="term" value="F:hydrolase activity, acting on acid anhydrides, in phosphorus-containing anhydrides"/>
    <property type="evidence" value="ECO:0007669"/>
    <property type="project" value="InterPro"/>
</dbReference>
<evidence type="ECO:0000313" key="5">
    <source>
        <dbReference type="Proteomes" id="UP000031121"/>
    </source>
</evidence>
<keyword evidence="2" id="KW-0378">Hydrolase</keyword>
<accession>A0A0A8B3H3</accession>
<keyword evidence="5" id="KW-1185">Reference proteome</keyword>
<organism evidence="4 5">
    <name type="scientific">Berryella intestinalis</name>
    <dbReference type="NCBI Taxonomy" id="1531429"/>
    <lineage>
        <taxon>Bacteria</taxon>
        <taxon>Bacillati</taxon>
        <taxon>Actinomycetota</taxon>
        <taxon>Coriobacteriia</taxon>
        <taxon>Eggerthellales</taxon>
        <taxon>Eggerthellaceae</taxon>
        <taxon>Berryella</taxon>
    </lineage>
</organism>
<dbReference type="KEGG" id="cbac:JI75_04460"/>
<keyword evidence="1" id="KW-0479">Metal-binding</keyword>
<evidence type="ECO:0000256" key="1">
    <source>
        <dbReference type="ARBA" id="ARBA00022723"/>
    </source>
</evidence>
<proteinExistence type="predicted"/>
<dbReference type="SMART" id="SM00910">
    <property type="entry name" value="HIRAN"/>
    <property type="match status" value="1"/>
</dbReference>
<reference evidence="5" key="1">
    <citation type="submission" date="2014-08" db="EMBL/GenBank/DDBJ databases">
        <title>Coriobacteriaceae sp. complete genome.</title>
        <authorList>
            <person name="Looft T."/>
            <person name="Bayles D.O."/>
            <person name="Stanton T.B."/>
        </authorList>
    </citation>
    <scope>NUCLEOTIDE SEQUENCE [LARGE SCALE GENOMIC DNA]</scope>
    <source>
        <strain evidence="5">68-1-3</strain>
    </source>
</reference>
<dbReference type="GO" id="GO:0003676">
    <property type="term" value="F:nucleic acid binding"/>
    <property type="evidence" value="ECO:0007669"/>
    <property type="project" value="InterPro"/>
</dbReference>
<name>A0A0A8B3H3_9ACTN</name>
<dbReference type="Proteomes" id="UP000031121">
    <property type="component" value="Chromosome"/>
</dbReference>
<evidence type="ECO:0000313" key="4">
    <source>
        <dbReference type="EMBL" id="AJC12031.1"/>
    </source>
</evidence>
<dbReference type="InterPro" id="IPR014905">
    <property type="entry name" value="HIRAN"/>
</dbReference>
<dbReference type="RefSeq" id="WP_039689041.1">
    <property type="nucleotide sequence ID" value="NZ_CP009302.1"/>
</dbReference>
<evidence type="ECO:0000256" key="2">
    <source>
        <dbReference type="ARBA" id="ARBA00022801"/>
    </source>
</evidence>
<dbReference type="STRING" id="1531429.JI75_04460"/>
<dbReference type="GO" id="GO:0008270">
    <property type="term" value="F:zinc ion binding"/>
    <property type="evidence" value="ECO:0007669"/>
    <property type="project" value="InterPro"/>
</dbReference>
<dbReference type="HOGENOM" id="CLU_154672_2_0_11"/>
<reference evidence="4 5" key="2">
    <citation type="journal article" date="2015" name="Genome Announc.">
        <title>Complete Genome Sequence of Coriobacteriaceae Strain 68-1-3, a Novel Mucus-Degrading Isolate from the Swine Intestinal Tract.</title>
        <authorList>
            <person name="Looft T."/>
            <person name="Bayles D.O."/>
            <person name="Alt D.P."/>
            <person name="Stanton T.B."/>
        </authorList>
    </citation>
    <scope>NUCLEOTIDE SEQUENCE [LARGE SCALE GENOMIC DNA]</scope>
    <source>
        <strain evidence="4 5">68-1-3</strain>
    </source>
</reference>
<gene>
    <name evidence="4" type="ORF">JI75_04460</name>
</gene>
<dbReference type="Gene3D" id="3.30.70.2330">
    <property type="match status" value="1"/>
</dbReference>
<dbReference type="Pfam" id="PF08797">
    <property type="entry name" value="HIRAN"/>
    <property type="match status" value="1"/>
</dbReference>
<dbReference type="OrthoDB" id="9812156at2"/>
<dbReference type="AlphaFoldDB" id="A0A0A8B3H3"/>
<dbReference type="EMBL" id="CP009302">
    <property type="protein sequence ID" value="AJC12031.1"/>
    <property type="molecule type" value="Genomic_DNA"/>
</dbReference>
<feature type="domain" description="HIRAN" evidence="3">
    <location>
        <begin position="8"/>
        <end position="106"/>
    </location>
</feature>
<protein>
    <recommendedName>
        <fullName evidence="3">HIRAN domain-containing protein</fullName>
    </recommendedName>
</protein>
<sequence length="111" mass="12201">MECRTRYIADFDIAGMRYWDGATVLSALKVGEGLSLVAESDNAADPDAVAIYRDGVKLGYVPRSENGIVSQLLHFGHRDVLECRILKVDPAADTWKQVRVGLYVTDKTAGK</sequence>
<evidence type="ECO:0000259" key="3">
    <source>
        <dbReference type="SMART" id="SM00910"/>
    </source>
</evidence>